<dbReference type="Proteomes" id="UP000001520">
    <property type="component" value="Chromosome"/>
</dbReference>
<feature type="signal peptide" evidence="1">
    <location>
        <begin position="1"/>
        <end position="19"/>
    </location>
</feature>
<accession>D3PC87</accession>
<dbReference type="RefSeq" id="WP_013007458.1">
    <property type="nucleotide sequence ID" value="NC_013939.1"/>
</dbReference>
<dbReference type="OrthoDB" id="5525396at2"/>
<name>D3PC87_DEFDS</name>
<evidence type="ECO:0000313" key="2">
    <source>
        <dbReference type="EMBL" id="BAI80210.1"/>
    </source>
</evidence>
<evidence type="ECO:0000256" key="1">
    <source>
        <dbReference type="SAM" id="SignalP"/>
    </source>
</evidence>
<dbReference type="HOGENOM" id="CLU_635729_0_0_0"/>
<proteinExistence type="predicted"/>
<sequence length="431" mass="49342">MYKYLIIFALFLVSSCFNGSSSSDYDKAVQYCEENGGKVLMSTDTNEEVCQYYETYDYDDGEHTYTMECELMTLYQGGDCSGINEPINELPLVQWCPTCEKTIREAFHGQVIDILLKLDHTGYVHGSQFILHPNYTDIGGDDIESYNLFLDCSGYVGYYVVQGIAKPLFDKVDTCYHSARPLAADFADAFAAADNITVETEEATMSDLDNPDNLCWGRVTHIKDAMPGDILVYKHPENIEGDTCDNYTVTGNTGHIMFIFDYPQKSTYYHNNEWLVKISDSTTSPHSSDSRFSNTCKYKLVNGQLVCEKTEFVKDGSFIYDKSQYKTNYYTAWTSRYNDGDKNYKEENDDWIELCIDNNTLDNNTFHRRCSDFGLETQKKIYPETKNVDSSTGIGVGYIYISDDMDYYRVKYGADRDYAEVYIGRPIKCNK</sequence>
<reference evidence="2 3" key="1">
    <citation type="journal article" date="2010" name="DNA Res.">
        <title>Bacterial lifestyle in a deep-sea hydrothermal vent chimney revealed by the genome sequence of the thermophilic bacterium Deferribacter desulfuricans SSM1.</title>
        <authorList>
            <person name="Takaki Y."/>
            <person name="Shimamura S."/>
            <person name="Nakagawa S."/>
            <person name="Fukuhara Y."/>
            <person name="Horikawa H."/>
            <person name="Ankai A."/>
            <person name="Harada T."/>
            <person name="Hosoyama A."/>
            <person name="Oguchi A."/>
            <person name="Fukui S."/>
            <person name="Fujita N."/>
            <person name="Takami H."/>
            <person name="Takai K."/>
        </authorList>
    </citation>
    <scope>NUCLEOTIDE SEQUENCE [LARGE SCALE GENOMIC DNA]</scope>
    <source>
        <strain evidence="3">DSM 14783 / JCM 11476 / NBRC 101012 / SSM1</strain>
    </source>
</reference>
<keyword evidence="1" id="KW-0732">Signal</keyword>
<dbReference type="KEGG" id="ddf:DEFDS_0731"/>
<dbReference type="EMBL" id="AP011529">
    <property type="protein sequence ID" value="BAI80210.1"/>
    <property type="molecule type" value="Genomic_DNA"/>
</dbReference>
<organism evidence="2 3">
    <name type="scientific">Deferribacter desulfuricans (strain DSM 14783 / JCM 11476 / NBRC 101012 / SSM1)</name>
    <dbReference type="NCBI Taxonomy" id="639282"/>
    <lineage>
        <taxon>Bacteria</taxon>
        <taxon>Pseudomonadati</taxon>
        <taxon>Deferribacterota</taxon>
        <taxon>Deferribacteres</taxon>
        <taxon>Deferribacterales</taxon>
        <taxon>Deferribacteraceae</taxon>
        <taxon>Deferribacter</taxon>
    </lineage>
</organism>
<protein>
    <recommendedName>
        <fullName evidence="4">Lipoprotein</fullName>
    </recommendedName>
</protein>
<keyword evidence="3" id="KW-1185">Reference proteome</keyword>
<dbReference type="PROSITE" id="PS51257">
    <property type="entry name" value="PROKAR_LIPOPROTEIN"/>
    <property type="match status" value="1"/>
</dbReference>
<feature type="chain" id="PRO_5003049143" description="Lipoprotein" evidence="1">
    <location>
        <begin position="20"/>
        <end position="431"/>
    </location>
</feature>
<dbReference type="AlphaFoldDB" id="D3PC87"/>
<evidence type="ECO:0000313" key="3">
    <source>
        <dbReference type="Proteomes" id="UP000001520"/>
    </source>
</evidence>
<evidence type="ECO:0008006" key="4">
    <source>
        <dbReference type="Google" id="ProtNLM"/>
    </source>
</evidence>
<gene>
    <name evidence="2" type="ordered locus">DEFDS_0731</name>
</gene>